<gene>
    <name evidence="4" type="ORF">GCM10011322_31540</name>
</gene>
<accession>A0A917QBV6</accession>
<name>A0A917QBV6_9HYPH</name>
<dbReference type="PANTHER" id="PTHR43861">
    <property type="entry name" value="TRANS-ACONITATE 2-METHYLTRANSFERASE-RELATED"/>
    <property type="match status" value="1"/>
</dbReference>
<dbReference type="Proteomes" id="UP000600449">
    <property type="component" value="Unassembled WGS sequence"/>
</dbReference>
<keyword evidence="5" id="KW-1185">Reference proteome</keyword>
<keyword evidence="1" id="KW-0489">Methyltransferase</keyword>
<feature type="domain" description="Methyltransferase" evidence="3">
    <location>
        <begin position="66"/>
        <end position="159"/>
    </location>
</feature>
<comment type="caution">
    <text evidence="4">The sequence shown here is derived from an EMBL/GenBank/DDBJ whole genome shotgun (WGS) entry which is preliminary data.</text>
</comment>
<evidence type="ECO:0000256" key="2">
    <source>
        <dbReference type="ARBA" id="ARBA00022679"/>
    </source>
</evidence>
<reference evidence="4 5" key="1">
    <citation type="journal article" date="2014" name="Int. J. Syst. Evol. Microbiol.">
        <title>Complete genome sequence of Corynebacterium casei LMG S-19264T (=DSM 44701T), isolated from a smear-ripened cheese.</title>
        <authorList>
            <consortium name="US DOE Joint Genome Institute (JGI-PGF)"/>
            <person name="Walter F."/>
            <person name="Albersmeier A."/>
            <person name="Kalinowski J."/>
            <person name="Ruckert C."/>
        </authorList>
    </citation>
    <scope>NUCLEOTIDE SEQUENCE [LARGE SCALE GENOMIC DNA]</scope>
    <source>
        <strain evidence="4 5">CGMCC 1.9161</strain>
    </source>
</reference>
<dbReference type="PANTHER" id="PTHR43861:SF1">
    <property type="entry name" value="TRANS-ACONITATE 2-METHYLTRANSFERASE"/>
    <property type="match status" value="1"/>
</dbReference>
<dbReference type="InterPro" id="IPR041698">
    <property type="entry name" value="Methyltransf_25"/>
</dbReference>
<dbReference type="AlphaFoldDB" id="A0A917QBV6"/>
<dbReference type="EMBL" id="BMMF01000009">
    <property type="protein sequence ID" value="GGK42110.1"/>
    <property type="molecule type" value="Genomic_DNA"/>
</dbReference>
<dbReference type="Gene3D" id="3.40.50.150">
    <property type="entry name" value="Vaccinia Virus protein VP39"/>
    <property type="match status" value="1"/>
</dbReference>
<evidence type="ECO:0000313" key="4">
    <source>
        <dbReference type="EMBL" id="GGK42110.1"/>
    </source>
</evidence>
<dbReference type="CDD" id="cd02440">
    <property type="entry name" value="AdoMet_MTases"/>
    <property type="match status" value="1"/>
</dbReference>
<evidence type="ECO:0000256" key="1">
    <source>
        <dbReference type="ARBA" id="ARBA00022603"/>
    </source>
</evidence>
<evidence type="ECO:0000259" key="3">
    <source>
        <dbReference type="Pfam" id="PF13649"/>
    </source>
</evidence>
<organism evidence="4 5">
    <name type="scientific">Salinarimonas ramus</name>
    <dbReference type="NCBI Taxonomy" id="690164"/>
    <lineage>
        <taxon>Bacteria</taxon>
        <taxon>Pseudomonadati</taxon>
        <taxon>Pseudomonadota</taxon>
        <taxon>Alphaproteobacteria</taxon>
        <taxon>Hyphomicrobiales</taxon>
        <taxon>Salinarimonadaceae</taxon>
        <taxon>Salinarimonas</taxon>
    </lineage>
</organism>
<evidence type="ECO:0000313" key="5">
    <source>
        <dbReference type="Proteomes" id="UP000600449"/>
    </source>
</evidence>
<protein>
    <recommendedName>
        <fullName evidence="3">Methyltransferase domain-containing protein</fullName>
    </recommendedName>
</protein>
<dbReference type="InterPro" id="IPR029063">
    <property type="entry name" value="SAM-dependent_MTases_sf"/>
</dbReference>
<dbReference type="GO" id="GO:0032259">
    <property type="term" value="P:methylation"/>
    <property type="evidence" value="ECO:0007669"/>
    <property type="project" value="UniProtKB-KW"/>
</dbReference>
<sequence>MSEIDRATMIGTHAIAHQRPPMPTSPDIRFWDKAARKYAARPVGDEAGLERTLARTRELLPAGARVLELGCGTASSALRLAPHAGRIVASDASGEMIAIAREKVAQAGVANVEPVQATADAVPEAPGGYDAVIAFNLLHLVPDRAALYARVRALLAPGGVFVSKTPCLSEMNPAIRLVVPLMRLIGKAPSVAWFDAKALEAEIVAAGFSIVERDRHGSGKSDPRLFLVARAP</sequence>
<dbReference type="Pfam" id="PF13649">
    <property type="entry name" value="Methyltransf_25"/>
    <property type="match status" value="1"/>
</dbReference>
<dbReference type="GO" id="GO:0008168">
    <property type="term" value="F:methyltransferase activity"/>
    <property type="evidence" value="ECO:0007669"/>
    <property type="project" value="UniProtKB-KW"/>
</dbReference>
<dbReference type="SUPFAM" id="SSF53335">
    <property type="entry name" value="S-adenosyl-L-methionine-dependent methyltransferases"/>
    <property type="match status" value="1"/>
</dbReference>
<keyword evidence="2" id="KW-0808">Transferase</keyword>
<proteinExistence type="predicted"/>